<proteinExistence type="predicted"/>
<reference evidence="1" key="1">
    <citation type="submission" date="2014-09" db="EMBL/GenBank/DDBJ databases">
        <authorList>
            <person name="Magalhaes I.L.F."/>
            <person name="Oliveira U."/>
            <person name="Santos F.R."/>
            <person name="Vidigal T.H.D.A."/>
            <person name="Brescovit A.D."/>
            <person name="Santos A.J."/>
        </authorList>
    </citation>
    <scope>NUCLEOTIDE SEQUENCE</scope>
    <source>
        <tissue evidence="1">Shoot tissue taken approximately 20 cm above the soil surface</tissue>
    </source>
</reference>
<sequence length="41" mass="4938">MYQSQTEDITYSQVCNKPCSYQKVNLTVYYFLVTLIWSEFC</sequence>
<name>A0A0A8YUX1_ARUDO</name>
<organism evidence="1">
    <name type="scientific">Arundo donax</name>
    <name type="common">Giant reed</name>
    <name type="synonym">Donax arundinaceus</name>
    <dbReference type="NCBI Taxonomy" id="35708"/>
    <lineage>
        <taxon>Eukaryota</taxon>
        <taxon>Viridiplantae</taxon>
        <taxon>Streptophyta</taxon>
        <taxon>Embryophyta</taxon>
        <taxon>Tracheophyta</taxon>
        <taxon>Spermatophyta</taxon>
        <taxon>Magnoliopsida</taxon>
        <taxon>Liliopsida</taxon>
        <taxon>Poales</taxon>
        <taxon>Poaceae</taxon>
        <taxon>PACMAD clade</taxon>
        <taxon>Arundinoideae</taxon>
        <taxon>Arundineae</taxon>
        <taxon>Arundo</taxon>
    </lineage>
</organism>
<evidence type="ECO:0000313" key="1">
    <source>
        <dbReference type="EMBL" id="JAD28295.1"/>
    </source>
</evidence>
<reference evidence="1" key="2">
    <citation type="journal article" date="2015" name="Data Brief">
        <title>Shoot transcriptome of the giant reed, Arundo donax.</title>
        <authorList>
            <person name="Barrero R.A."/>
            <person name="Guerrero F.D."/>
            <person name="Moolhuijzen P."/>
            <person name="Goolsby J.A."/>
            <person name="Tidwell J."/>
            <person name="Bellgard S.E."/>
            <person name="Bellgard M.I."/>
        </authorList>
    </citation>
    <scope>NUCLEOTIDE SEQUENCE</scope>
    <source>
        <tissue evidence="1">Shoot tissue taken approximately 20 cm above the soil surface</tissue>
    </source>
</reference>
<dbReference type="EMBL" id="GBRH01269600">
    <property type="protein sequence ID" value="JAD28295.1"/>
    <property type="molecule type" value="Transcribed_RNA"/>
</dbReference>
<dbReference type="AlphaFoldDB" id="A0A0A8YUX1"/>
<protein>
    <submittedName>
        <fullName evidence="1">Uncharacterized protein</fullName>
    </submittedName>
</protein>
<accession>A0A0A8YUX1</accession>